<sequence length="53" mass="5961">MTGVTCSWEGRSITYIRVSGPNALALFFWFFDLRAGTSSSPESPAQPRYCIER</sequence>
<keyword evidence="2" id="KW-1185">Reference proteome</keyword>
<protein>
    <submittedName>
        <fullName evidence="1">Uncharacterized protein</fullName>
    </submittedName>
</protein>
<dbReference type="Proteomes" id="UP000305067">
    <property type="component" value="Unassembled WGS sequence"/>
</dbReference>
<reference evidence="1 2" key="1">
    <citation type="journal article" date="2019" name="Nat. Ecol. Evol.">
        <title>Megaphylogeny resolves global patterns of mushroom evolution.</title>
        <authorList>
            <person name="Varga T."/>
            <person name="Krizsan K."/>
            <person name="Foldi C."/>
            <person name="Dima B."/>
            <person name="Sanchez-Garcia M."/>
            <person name="Sanchez-Ramirez S."/>
            <person name="Szollosi G.J."/>
            <person name="Szarkandi J.G."/>
            <person name="Papp V."/>
            <person name="Albert L."/>
            <person name="Andreopoulos W."/>
            <person name="Angelini C."/>
            <person name="Antonin V."/>
            <person name="Barry K.W."/>
            <person name="Bougher N.L."/>
            <person name="Buchanan P."/>
            <person name="Buyck B."/>
            <person name="Bense V."/>
            <person name="Catcheside P."/>
            <person name="Chovatia M."/>
            <person name="Cooper J."/>
            <person name="Damon W."/>
            <person name="Desjardin D."/>
            <person name="Finy P."/>
            <person name="Geml J."/>
            <person name="Haridas S."/>
            <person name="Hughes K."/>
            <person name="Justo A."/>
            <person name="Karasinski D."/>
            <person name="Kautmanova I."/>
            <person name="Kiss B."/>
            <person name="Kocsube S."/>
            <person name="Kotiranta H."/>
            <person name="LaButti K.M."/>
            <person name="Lechner B.E."/>
            <person name="Liimatainen K."/>
            <person name="Lipzen A."/>
            <person name="Lukacs Z."/>
            <person name="Mihaltcheva S."/>
            <person name="Morgado L.N."/>
            <person name="Niskanen T."/>
            <person name="Noordeloos M.E."/>
            <person name="Ohm R.A."/>
            <person name="Ortiz-Santana B."/>
            <person name="Ovrebo C."/>
            <person name="Racz N."/>
            <person name="Riley R."/>
            <person name="Savchenko A."/>
            <person name="Shiryaev A."/>
            <person name="Soop K."/>
            <person name="Spirin V."/>
            <person name="Szebenyi C."/>
            <person name="Tomsovsky M."/>
            <person name="Tulloss R.E."/>
            <person name="Uehling J."/>
            <person name="Grigoriev I.V."/>
            <person name="Vagvolgyi C."/>
            <person name="Papp T."/>
            <person name="Martin F.M."/>
            <person name="Miettinen O."/>
            <person name="Hibbett D.S."/>
            <person name="Nagy L.G."/>
        </authorList>
    </citation>
    <scope>NUCLEOTIDE SEQUENCE [LARGE SCALE GENOMIC DNA]</scope>
    <source>
        <strain evidence="1 2">CBS 309.79</strain>
    </source>
</reference>
<dbReference type="EMBL" id="ML178814">
    <property type="protein sequence ID" value="TFL07838.1"/>
    <property type="molecule type" value="Genomic_DNA"/>
</dbReference>
<organism evidence="1 2">
    <name type="scientific">Pterulicium gracile</name>
    <dbReference type="NCBI Taxonomy" id="1884261"/>
    <lineage>
        <taxon>Eukaryota</taxon>
        <taxon>Fungi</taxon>
        <taxon>Dikarya</taxon>
        <taxon>Basidiomycota</taxon>
        <taxon>Agaricomycotina</taxon>
        <taxon>Agaricomycetes</taxon>
        <taxon>Agaricomycetidae</taxon>
        <taxon>Agaricales</taxon>
        <taxon>Pleurotineae</taxon>
        <taxon>Pterulaceae</taxon>
        <taxon>Pterulicium</taxon>
    </lineage>
</organism>
<proteinExistence type="predicted"/>
<evidence type="ECO:0000313" key="1">
    <source>
        <dbReference type="EMBL" id="TFL07838.1"/>
    </source>
</evidence>
<name>A0A5C3R2B5_9AGAR</name>
<evidence type="ECO:0000313" key="2">
    <source>
        <dbReference type="Proteomes" id="UP000305067"/>
    </source>
</evidence>
<dbReference type="AlphaFoldDB" id="A0A5C3R2B5"/>
<accession>A0A5C3R2B5</accession>
<gene>
    <name evidence="1" type="ORF">BDV98DRAFT_558549</name>
</gene>